<dbReference type="GO" id="GO:0005524">
    <property type="term" value="F:ATP binding"/>
    <property type="evidence" value="ECO:0007669"/>
    <property type="project" value="UniProtKB-KW"/>
</dbReference>
<proteinExistence type="inferred from homology"/>
<sequence length="872" mass="100578">MAELIGPILDVIKFIGRNASKYLKFQRKFTEYVDDFNQAQADLHAKEADFQQQLKDEHQFGKMPKQEVERWFEKVEQKLGHAQHVEDKISKGKYLFRSCLGKLVDEATASTICIYVKMNCIIVSNLSDDEDTIVRAGKLSKMLRGQMRHVLILDDVWRSFSLEDVGILEPTTYNRCKLVLTTRSERVVESMGSKKVKVPCFSMEEAMNLFLSKVGQDMLPNPTLESLMKLAVRECDGLSLAVVTLASCMRGKSDPRMWENAIDELRGYIRNIHDMEDKVYGCLKFSYDRLQRVDQDCLLYCALYPEDHGIYKDEITENWMEEGLIDEMGSIKAMEGSSHSILQKLEENCLLERVQDRPCIKMHDLVRDMALHITRKRFLVKAGMQLEELPNEEDWGEDLEKVSLMHNRSSTIPQMMNSPKFPKLTTLLLSWNSLKEIPESFFEHFPNLKILDLSYTRLESLPNSISFLEKLTVLLLRGCWCLKSLPCLSKLQALKKLDLRRSGIEEIPQGLEILVNLRYLNLQRTSRLIEIPTGTLSKLCRLQYLAIHFKLESEEELRELNKLEVFEGRFHNVGDLNTFASKRKTLYKFSILVCYHMTDLHPTTSSNLVRFEDVTFDIGGEIILPYGIKQLSLLRCWGVRSINDIGLRNATDLKVCELRACRKLESVISSQCDQLQTLESLYLSGLDNLKVIVEVRAGAGESSVGLFSSLKEITLNDCNKIKKLFSADWVLSNLEEISVMNCRELEEIITESEQKRLGSNNDTIKFPFPKLRRLELSNLVQLHRICSENGVMDCDSLQFIRISFCPKLKQIPLYLPQLEIDDEGKLSPSNSLQRIQVYPIDWWEAVEWGHPNFNIKNVVRPLLKFGDDRGWF</sequence>
<dbReference type="InterPro" id="IPR057135">
    <property type="entry name" value="At4g27190-like_LRR"/>
</dbReference>
<protein>
    <submittedName>
        <fullName evidence="10">Uncharacterized protein</fullName>
    </submittedName>
</protein>
<keyword evidence="2" id="KW-0433">Leucine-rich repeat</keyword>
<dbReference type="Gene3D" id="1.10.10.10">
    <property type="entry name" value="Winged helix-like DNA-binding domain superfamily/Winged helix DNA-binding domain"/>
    <property type="match status" value="1"/>
</dbReference>
<dbReference type="PANTHER" id="PTHR33463:SF217">
    <property type="entry name" value="DISEASE RESISTANCE PROTEIN RPS2-LIKE"/>
    <property type="match status" value="1"/>
</dbReference>
<dbReference type="InterPro" id="IPR036388">
    <property type="entry name" value="WH-like_DNA-bd_sf"/>
</dbReference>
<name>A0A2P5XQK9_GOSBA</name>
<evidence type="ECO:0000256" key="1">
    <source>
        <dbReference type="ARBA" id="ARBA00008894"/>
    </source>
</evidence>
<dbReference type="SMART" id="SM00369">
    <property type="entry name" value="LRR_TYP"/>
    <property type="match status" value="3"/>
</dbReference>
<dbReference type="InterPro" id="IPR027417">
    <property type="entry name" value="P-loop_NTPase"/>
</dbReference>
<dbReference type="Gene3D" id="3.80.10.10">
    <property type="entry name" value="Ribonuclease Inhibitor"/>
    <property type="match status" value="2"/>
</dbReference>
<reference evidence="10 11" key="1">
    <citation type="submission" date="2015-01" db="EMBL/GenBank/DDBJ databases">
        <title>Genome of allotetraploid Gossypium barbadense reveals genomic plasticity and fiber elongation in cotton evolution.</title>
        <authorList>
            <person name="Chen X."/>
            <person name="Liu X."/>
            <person name="Zhao B."/>
            <person name="Zheng H."/>
            <person name="Hu Y."/>
            <person name="Lu G."/>
            <person name="Yang C."/>
            <person name="Chen J."/>
            <person name="Shan C."/>
            <person name="Zhang L."/>
            <person name="Zhou Y."/>
            <person name="Wang L."/>
            <person name="Guo W."/>
            <person name="Bai Y."/>
            <person name="Ruan J."/>
            <person name="Shangguan X."/>
            <person name="Mao Y."/>
            <person name="Jiang J."/>
            <person name="Zhu Y."/>
            <person name="Lei J."/>
            <person name="Kang H."/>
            <person name="Chen S."/>
            <person name="He X."/>
            <person name="Wang R."/>
            <person name="Wang Y."/>
            <person name="Chen J."/>
            <person name="Wang L."/>
            <person name="Yu S."/>
            <person name="Wang B."/>
            <person name="Wei J."/>
            <person name="Song S."/>
            <person name="Lu X."/>
            <person name="Gao Z."/>
            <person name="Gu W."/>
            <person name="Deng X."/>
            <person name="Ma D."/>
            <person name="Wang S."/>
            <person name="Liang W."/>
            <person name="Fang L."/>
            <person name="Cai C."/>
            <person name="Zhu X."/>
            <person name="Zhou B."/>
            <person name="Zhang Y."/>
            <person name="Chen Z."/>
            <person name="Xu S."/>
            <person name="Zhu R."/>
            <person name="Wang S."/>
            <person name="Zhang T."/>
            <person name="Zhao G."/>
        </authorList>
    </citation>
    <scope>NUCLEOTIDE SEQUENCE [LARGE SCALE GENOMIC DNA]</scope>
    <source>
        <strain evidence="11">cv. Xinhai21</strain>
        <tissue evidence="10">Leaf</tissue>
    </source>
</reference>
<dbReference type="Gene3D" id="3.40.50.300">
    <property type="entry name" value="P-loop containing nucleotide triphosphate hydrolases"/>
    <property type="match status" value="1"/>
</dbReference>
<evidence type="ECO:0000259" key="7">
    <source>
        <dbReference type="Pfam" id="PF00931"/>
    </source>
</evidence>
<keyword evidence="3" id="KW-0677">Repeat</keyword>
<gene>
    <name evidence="10" type="ORF">GOBAR_AA15026</name>
</gene>
<dbReference type="EMBL" id="KZ664424">
    <property type="protein sequence ID" value="PPS05627.1"/>
    <property type="molecule type" value="Genomic_DNA"/>
</dbReference>
<evidence type="ECO:0000259" key="9">
    <source>
        <dbReference type="Pfam" id="PF23559"/>
    </source>
</evidence>
<organism evidence="10 11">
    <name type="scientific">Gossypium barbadense</name>
    <name type="common">Sea Island cotton</name>
    <name type="synonym">Hibiscus barbadensis</name>
    <dbReference type="NCBI Taxonomy" id="3634"/>
    <lineage>
        <taxon>Eukaryota</taxon>
        <taxon>Viridiplantae</taxon>
        <taxon>Streptophyta</taxon>
        <taxon>Embryophyta</taxon>
        <taxon>Tracheophyta</taxon>
        <taxon>Spermatophyta</taxon>
        <taxon>Magnoliopsida</taxon>
        <taxon>eudicotyledons</taxon>
        <taxon>Gunneridae</taxon>
        <taxon>Pentapetalae</taxon>
        <taxon>rosids</taxon>
        <taxon>malvids</taxon>
        <taxon>Malvales</taxon>
        <taxon>Malvaceae</taxon>
        <taxon>Malvoideae</taxon>
        <taxon>Gossypium</taxon>
    </lineage>
</organism>
<evidence type="ECO:0000313" key="10">
    <source>
        <dbReference type="EMBL" id="PPS05627.1"/>
    </source>
</evidence>
<dbReference type="InterPro" id="IPR042197">
    <property type="entry name" value="Apaf_helical"/>
</dbReference>
<accession>A0A2P5XQK9</accession>
<dbReference type="GO" id="GO:0006952">
    <property type="term" value="P:defense response"/>
    <property type="evidence" value="ECO:0007669"/>
    <property type="project" value="UniProtKB-KW"/>
</dbReference>
<evidence type="ECO:0000256" key="2">
    <source>
        <dbReference type="ARBA" id="ARBA00022614"/>
    </source>
</evidence>
<keyword evidence="4" id="KW-0547">Nucleotide-binding</keyword>
<dbReference type="Gene3D" id="1.10.8.430">
    <property type="entry name" value="Helical domain of apoptotic protease-activating factors"/>
    <property type="match status" value="1"/>
</dbReference>
<keyword evidence="5" id="KW-0611">Plant defense</keyword>
<keyword evidence="6" id="KW-0067">ATP-binding</keyword>
<evidence type="ECO:0000256" key="4">
    <source>
        <dbReference type="ARBA" id="ARBA00022741"/>
    </source>
</evidence>
<dbReference type="InterPro" id="IPR050905">
    <property type="entry name" value="Plant_NBS-LRR"/>
</dbReference>
<dbReference type="PANTHER" id="PTHR33463">
    <property type="entry name" value="NB-ARC DOMAIN-CONTAINING PROTEIN-RELATED"/>
    <property type="match status" value="1"/>
</dbReference>
<dbReference type="InterPro" id="IPR001611">
    <property type="entry name" value="Leu-rich_rpt"/>
</dbReference>
<feature type="domain" description="NB-ARC" evidence="7">
    <location>
        <begin position="130"/>
        <end position="216"/>
    </location>
</feature>
<dbReference type="GO" id="GO:0043531">
    <property type="term" value="F:ADP binding"/>
    <property type="evidence" value="ECO:0007669"/>
    <property type="project" value="InterPro"/>
</dbReference>
<evidence type="ECO:0000259" key="8">
    <source>
        <dbReference type="Pfam" id="PF23247"/>
    </source>
</evidence>
<comment type="similarity">
    <text evidence="1">Belongs to the disease resistance NB-LRR family.</text>
</comment>
<dbReference type="FunFam" id="1.10.10.10:FF:000322">
    <property type="entry name" value="Probable disease resistance protein At1g63360"/>
    <property type="match status" value="1"/>
</dbReference>
<dbReference type="AlphaFoldDB" id="A0A2P5XQK9"/>
<feature type="domain" description="Disease resistance protein winged helix" evidence="9">
    <location>
        <begin position="303"/>
        <end position="370"/>
    </location>
</feature>
<evidence type="ECO:0000256" key="6">
    <source>
        <dbReference type="ARBA" id="ARBA00022840"/>
    </source>
</evidence>
<dbReference type="Pfam" id="PF00931">
    <property type="entry name" value="NB-ARC"/>
    <property type="match status" value="1"/>
</dbReference>
<dbReference type="PROSITE" id="PS51450">
    <property type="entry name" value="LRR"/>
    <property type="match status" value="2"/>
</dbReference>
<evidence type="ECO:0000313" key="11">
    <source>
        <dbReference type="Proteomes" id="UP000239757"/>
    </source>
</evidence>
<dbReference type="InterPro" id="IPR058922">
    <property type="entry name" value="WHD_DRP"/>
</dbReference>
<dbReference type="Proteomes" id="UP000239757">
    <property type="component" value="Unassembled WGS sequence"/>
</dbReference>
<dbReference type="InterPro" id="IPR032675">
    <property type="entry name" value="LRR_dom_sf"/>
</dbReference>
<dbReference type="SUPFAM" id="SSF52540">
    <property type="entry name" value="P-loop containing nucleoside triphosphate hydrolases"/>
    <property type="match status" value="1"/>
</dbReference>
<dbReference type="SUPFAM" id="SSF52058">
    <property type="entry name" value="L domain-like"/>
    <property type="match status" value="1"/>
</dbReference>
<dbReference type="Pfam" id="PF23559">
    <property type="entry name" value="WHD_DRP"/>
    <property type="match status" value="1"/>
</dbReference>
<dbReference type="InterPro" id="IPR002182">
    <property type="entry name" value="NB-ARC"/>
</dbReference>
<evidence type="ECO:0000256" key="3">
    <source>
        <dbReference type="ARBA" id="ARBA00022737"/>
    </source>
</evidence>
<dbReference type="InterPro" id="IPR003591">
    <property type="entry name" value="Leu-rich_rpt_typical-subtyp"/>
</dbReference>
<dbReference type="OrthoDB" id="1926275at2759"/>
<feature type="domain" description="Disease resistance protein At4g27190-like leucine-rich repeats" evidence="8">
    <location>
        <begin position="706"/>
        <end position="811"/>
    </location>
</feature>
<dbReference type="Pfam" id="PF23247">
    <property type="entry name" value="LRR_RPS2"/>
    <property type="match status" value="1"/>
</dbReference>
<evidence type="ECO:0000256" key="5">
    <source>
        <dbReference type="ARBA" id="ARBA00022821"/>
    </source>
</evidence>
<dbReference type="Pfam" id="PF13855">
    <property type="entry name" value="LRR_8"/>
    <property type="match status" value="1"/>
</dbReference>